<evidence type="ECO:0000256" key="1">
    <source>
        <dbReference type="ARBA" id="ARBA00004127"/>
    </source>
</evidence>
<evidence type="ECO:0000256" key="2">
    <source>
        <dbReference type="ARBA" id="ARBA00022692"/>
    </source>
</evidence>
<feature type="transmembrane region" description="Helical" evidence="5">
    <location>
        <begin position="31"/>
        <end position="50"/>
    </location>
</feature>
<dbReference type="RefSeq" id="WP_015562886.1">
    <property type="nucleotide sequence ID" value="NZ_UGPP01000001.1"/>
</dbReference>
<feature type="transmembrane region" description="Helical" evidence="5">
    <location>
        <begin position="98"/>
        <end position="122"/>
    </location>
</feature>
<dbReference type="GO" id="GO:0012505">
    <property type="term" value="C:endomembrane system"/>
    <property type="evidence" value="ECO:0007669"/>
    <property type="project" value="UniProtKB-SubCell"/>
</dbReference>
<keyword evidence="3 5" id="KW-1133">Transmembrane helix</keyword>
<dbReference type="InterPro" id="IPR010652">
    <property type="entry name" value="DUF1232"/>
</dbReference>
<protein>
    <submittedName>
        <fullName evidence="7">Uncharacterized conserved protein</fullName>
    </submittedName>
</protein>
<accession>A0A378NR95</accession>
<dbReference type="EMBL" id="UGPP01000001">
    <property type="protein sequence ID" value="STY70357.1"/>
    <property type="molecule type" value="Genomic_DNA"/>
</dbReference>
<organism evidence="7 8">
    <name type="scientific">Megamonas hypermegale</name>
    <dbReference type="NCBI Taxonomy" id="158847"/>
    <lineage>
        <taxon>Bacteria</taxon>
        <taxon>Bacillati</taxon>
        <taxon>Bacillota</taxon>
        <taxon>Negativicutes</taxon>
        <taxon>Selenomonadales</taxon>
        <taxon>Selenomonadaceae</taxon>
        <taxon>Megamonas</taxon>
    </lineage>
</organism>
<sequence>MFTRIISFISSSRRDILILFTALFNRNTPKMIKTMTIVAFLYLISPIDFLPDMIPGLGLLDDAVVVPGILYAMLQMLPASVRAKSEAQADYLGPKMPWLLAICGIFLIAWTIFVFVAIYNFIFN</sequence>
<dbReference type="AlphaFoldDB" id="A0A378NR95"/>
<comment type="subcellular location">
    <subcellularLocation>
        <location evidence="1">Endomembrane system</location>
        <topology evidence="1">Multi-pass membrane protein</topology>
    </subcellularLocation>
</comment>
<name>A0A378NR95_9FIRM</name>
<feature type="domain" description="DUF1232" evidence="6">
    <location>
        <begin position="33"/>
        <end position="67"/>
    </location>
</feature>
<evidence type="ECO:0000256" key="5">
    <source>
        <dbReference type="SAM" id="Phobius"/>
    </source>
</evidence>
<dbReference type="Pfam" id="PF06803">
    <property type="entry name" value="DUF1232"/>
    <property type="match status" value="1"/>
</dbReference>
<dbReference type="Proteomes" id="UP000255234">
    <property type="component" value="Unassembled WGS sequence"/>
</dbReference>
<evidence type="ECO:0000256" key="3">
    <source>
        <dbReference type="ARBA" id="ARBA00022989"/>
    </source>
</evidence>
<gene>
    <name evidence="7" type="ORF">NCTC10571_00493</name>
</gene>
<keyword evidence="2 5" id="KW-0812">Transmembrane</keyword>
<keyword evidence="4 5" id="KW-0472">Membrane</keyword>
<evidence type="ECO:0000256" key="4">
    <source>
        <dbReference type="ARBA" id="ARBA00023136"/>
    </source>
</evidence>
<evidence type="ECO:0000313" key="7">
    <source>
        <dbReference type="EMBL" id="STY70357.1"/>
    </source>
</evidence>
<evidence type="ECO:0000259" key="6">
    <source>
        <dbReference type="Pfam" id="PF06803"/>
    </source>
</evidence>
<proteinExistence type="predicted"/>
<reference evidence="7 8" key="1">
    <citation type="submission" date="2018-06" db="EMBL/GenBank/DDBJ databases">
        <authorList>
            <consortium name="Pathogen Informatics"/>
            <person name="Doyle S."/>
        </authorList>
    </citation>
    <scope>NUCLEOTIDE SEQUENCE [LARGE SCALE GENOMIC DNA]</scope>
    <source>
        <strain evidence="7 8">NCTC10571</strain>
    </source>
</reference>
<evidence type="ECO:0000313" key="8">
    <source>
        <dbReference type="Proteomes" id="UP000255234"/>
    </source>
</evidence>